<comment type="catalytic activity">
    <reaction evidence="1">
        <text>D-fructose 6-phosphate + L-glutamine = D-glucosamine 6-phosphate + L-glutamate</text>
        <dbReference type="Rhea" id="RHEA:13237"/>
        <dbReference type="ChEBI" id="CHEBI:29985"/>
        <dbReference type="ChEBI" id="CHEBI:58359"/>
        <dbReference type="ChEBI" id="CHEBI:58725"/>
        <dbReference type="ChEBI" id="CHEBI:61527"/>
        <dbReference type="EC" id="2.6.1.16"/>
    </reaction>
</comment>
<protein>
    <recommendedName>
        <fullName evidence="3">Glutamine--fructose-6-phosphate aminotransferase [isomerizing]</fullName>
        <ecNumber evidence="2">2.6.1.16</ecNumber>
    </recommendedName>
</protein>
<organism evidence="8 9">
    <name type="scientific">Pseudomonas rhodesiae</name>
    <dbReference type="NCBI Taxonomy" id="76760"/>
    <lineage>
        <taxon>Bacteria</taxon>
        <taxon>Pseudomonadati</taxon>
        <taxon>Pseudomonadota</taxon>
        <taxon>Gammaproteobacteria</taxon>
        <taxon>Pseudomonadales</taxon>
        <taxon>Pseudomonadaceae</taxon>
        <taxon>Pseudomonas</taxon>
    </lineage>
</organism>
<dbReference type="InterPro" id="IPR014729">
    <property type="entry name" value="Rossmann-like_a/b/a_fold"/>
</dbReference>
<evidence type="ECO:0000256" key="1">
    <source>
        <dbReference type="ARBA" id="ARBA00001031"/>
    </source>
</evidence>
<dbReference type="GO" id="GO:0006002">
    <property type="term" value="P:fructose 6-phosphate metabolic process"/>
    <property type="evidence" value="ECO:0007669"/>
    <property type="project" value="TreeGrafter"/>
</dbReference>
<gene>
    <name evidence="8" type="ORF">SAMN04490209_3311</name>
</gene>
<sequence>MCGIFGIVSSSAVVEKDLAFLARHAMQRGRDSSGFLMWDSSTYKATRADYDVVSLLKRNPVRNATLVVGHSRLITNGLSDNQPVVRENICVFHNGIIVNDAEIWDQITPERKLEIDSEVIAAITEQYLANNVDLSGLAAAVLSLCKGVVACAILLPERGKALIFSNNGSLYVGESNGNVCFSSERFPLAEIGCTSIKQVREDAVEIDIPTSSKLTVSDDNRRVHNLIPPFKFNQIEEKLLEFNTPELRRCTKCILPETMPYITFDAIGVCNYCNTYKLRNVPKPKQEIFDLVAPYRRNGALDCIVPFSGGRDSCYGLHLIVKELGMNPVTYTYDWGMVTDLGRRNISRMCAELGVENIIIADDLDKKRNNIAVNLKAWLKSPHLGMISILTAGDKHFFRHVETVKRQTGVGLNLWGVNPLEVTHFKAGFLGIPPDFEEKRVYMHGWQKQIEYQSLRFKAMLKSPGYFNSSLWDTLSGEYYRSFTEKKDYYHIFDYWSWDEKTIDDTLIGEYDWETAVDTSTTWRIGDGTAAFYNYIYYTVAGFSEHDTFRSNQIREGVMTRERALELVRDENQPRYQNIRWYLDALGMDFSDVIKTINSIPKLYKF</sequence>
<dbReference type="GO" id="GO:0006487">
    <property type="term" value="P:protein N-linked glycosylation"/>
    <property type="evidence" value="ECO:0007669"/>
    <property type="project" value="TreeGrafter"/>
</dbReference>
<dbReference type="EC" id="2.6.1.16" evidence="2"/>
<dbReference type="EMBL" id="LT629801">
    <property type="protein sequence ID" value="SDV10617.1"/>
    <property type="molecule type" value="Genomic_DNA"/>
</dbReference>
<dbReference type="PROSITE" id="PS51278">
    <property type="entry name" value="GATASE_TYPE_2"/>
    <property type="match status" value="1"/>
</dbReference>
<evidence type="ECO:0000256" key="6">
    <source>
        <dbReference type="ARBA" id="ARBA00022962"/>
    </source>
</evidence>
<evidence type="ECO:0000259" key="7">
    <source>
        <dbReference type="PROSITE" id="PS51278"/>
    </source>
</evidence>
<dbReference type="AlphaFoldDB" id="A0AAE8HDW9"/>
<dbReference type="PANTHER" id="PTHR10937">
    <property type="entry name" value="GLUCOSAMINE--FRUCTOSE-6-PHOSPHATE AMINOTRANSFERASE, ISOMERIZING"/>
    <property type="match status" value="1"/>
</dbReference>
<dbReference type="SUPFAM" id="SSF56235">
    <property type="entry name" value="N-terminal nucleophile aminohydrolases (Ntn hydrolases)"/>
    <property type="match status" value="1"/>
</dbReference>
<dbReference type="Proteomes" id="UP000182085">
    <property type="component" value="Chromosome I"/>
</dbReference>
<keyword evidence="6 8" id="KW-0315">Glutamine amidotransferase</keyword>
<name>A0AAE8HDW9_9PSED</name>
<proteinExistence type="predicted"/>
<dbReference type="Pfam" id="PF13537">
    <property type="entry name" value="GATase_7"/>
    <property type="match status" value="1"/>
</dbReference>
<dbReference type="Gene3D" id="3.60.20.10">
    <property type="entry name" value="Glutamine Phosphoribosylpyrophosphate, subunit 1, domain 1"/>
    <property type="match status" value="1"/>
</dbReference>
<dbReference type="Gene3D" id="3.40.50.620">
    <property type="entry name" value="HUPs"/>
    <property type="match status" value="1"/>
</dbReference>
<evidence type="ECO:0000256" key="2">
    <source>
        <dbReference type="ARBA" id="ARBA00012916"/>
    </source>
</evidence>
<reference evidence="8 9" key="1">
    <citation type="submission" date="2016-10" db="EMBL/GenBank/DDBJ databases">
        <authorList>
            <person name="Varghese N."/>
            <person name="Submissions S."/>
        </authorList>
    </citation>
    <scope>NUCLEOTIDE SEQUENCE [LARGE SCALE GENOMIC DNA]</scope>
    <source>
        <strain evidence="8 9">BS2777</strain>
    </source>
</reference>
<accession>A0AAE8HDW9</accession>
<feature type="domain" description="Glutamine amidotransferase type-2" evidence="7">
    <location>
        <begin position="2"/>
        <end position="219"/>
    </location>
</feature>
<evidence type="ECO:0000313" key="8">
    <source>
        <dbReference type="EMBL" id="SDV10617.1"/>
    </source>
</evidence>
<dbReference type="InterPro" id="IPR029055">
    <property type="entry name" value="Ntn_hydrolases_N"/>
</dbReference>
<evidence type="ECO:0000256" key="5">
    <source>
        <dbReference type="ARBA" id="ARBA00022679"/>
    </source>
</evidence>
<evidence type="ECO:0000256" key="4">
    <source>
        <dbReference type="ARBA" id="ARBA00022576"/>
    </source>
</evidence>
<dbReference type="PANTHER" id="PTHR10937:SF0">
    <property type="entry name" value="GLUTAMINE--FRUCTOSE-6-PHOSPHATE TRANSAMINASE (ISOMERIZING)"/>
    <property type="match status" value="1"/>
</dbReference>
<dbReference type="CDD" id="cd00352">
    <property type="entry name" value="Gn_AT_II"/>
    <property type="match status" value="1"/>
</dbReference>
<dbReference type="GO" id="GO:0004360">
    <property type="term" value="F:glutamine-fructose-6-phosphate transaminase (isomerizing) activity"/>
    <property type="evidence" value="ECO:0007669"/>
    <property type="project" value="UniProtKB-EC"/>
</dbReference>
<keyword evidence="5" id="KW-0808">Transferase</keyword>
<keyword evidence="4" id="KW-0032">Aminotransferase</keyword>
<evidence type="ECO:0000256" key="3">
    <source>
        <dbReference type="ARBA" id="ARBA00016090"/>
    </source>
</evidence>
<dbReference type="InterPro" id="IPR017932">
    <property type="entry name" value="GATase_2_dom"/>
</dbReference>
<dbReference type="SUPFAM" id="SSF52402">
    <property type="entry name" value="Adenine nucleotide alpha hydrolases-like"/>
    <property type="match status" value="1"/>
</dbReference>
<evidence type="ECO:0000313" key="9">
    <source>
        <dbReference type="Proteomes" id="UP000182085"/>
    </source>
</evidence>
<dbReference type="GO" id="GO:0006047">
    <property type="term" value="P:UDP-N-acetylglucosamine metabolic process"/>
    <property type="evidence" value="ECO:0007669"/>
    <property type="project" value="TreeGrafter"/>
</dbReference>
<dbReference type="RefSeq" id="WP_034137458.1">
    <property type="nucleotide sequence ID" value="NZ_BAAAEG010000001.1"/>
</dbReference>
<keyword evidence="9" id="KW-1185">Reference proteome</keyword>